<comment type="function">
    <text evidence="8">Catalyzes the deamination of adenosine to inosine at the wobble position 34 of tRNA(Arg2).</text>
</comment>
<comment type="catalytic activity">
    <reaction evidence="7 8">
        <text>adenosine(34) in tRNA + H2O + H(+) = inosine(34) in tRNA + NH4(+)</text>
        <dbReference type="Rhea" id="RHEA:43168"/>
        <dbReference type="Rhea" id="RHEA-COMP:10373"/>
        <dbReference type="Rhea" id="RHEA-COMP:10374"/>
        <dbReference type="ChEBI" id="CHEBI:15377"/>
        <dbReference type="ChEBI" id="CHEBI:15378"/>
        <dbReference type="ChEBI" id="CHEBI:28938"/>
        <dbReference type="ChEBI" id="CHEBI:74411"/>
        <dbReference type="ChEBI" id="CHEBI:82852"/>
        <dbReference type="EC" id="3.5.4.33"/>
    </reaction>
</comment>
<evidence type="ECO:0000256" key="7">
    <source>
        <dbReference type="ARBA" id="ARBA00048045"/>
    </source>
</evidence>
<dbReference type="HAMAP" id="MF_00972">
    <property type="entry name" value="tRNA_aden_deaminase"/>
    <property type="match status" value="1"/>
</dbReference>
<dbReference type="CDD" id="cd01285">
    <property type="entry name" value="nucleoside_deaminase"/>
    <property type="match status" value="1"/>
</dbReference>
<sequence>MVFSDILFMEEAIKEAKIALKENEIPIGAVIVYKNRIIGRGHNQTEKLKDPTAHAEMIAISSACNYLNNWRLKEVTIYITCEPCLMCLGAILLARIKRVVYGTKEEKFGIFSNYSKFYESIKGRIEIVEGIKEEECKELLKMFFQNKRNK</sequence>
<feature type="active site" description="Proton donor" evidence="8">
    <location>
        <position position="56"/>
    </location>
</feature>
<evidence type="ECO:0000256" key="5">
    <source>
        <dbReference type="ARBA" id="ARBA00022801"/>
    </source>
</evidence>
<keyword evidence="3 8" id="KW-0819">tRNA processing</keyword>
<dbReference type="EC" id="3.5.4.33" evidence="8"/>
<dbReference type="InterPro" id="IPR016192">
    <property type="entry name" value="APOBEC/CMP_deaminase_Zn-bd"/>
</dbReference>
<dbReference type="PANTHER" id="PTHR11079:SF202">
    <property type="entry name" value="TRNA-SPECIFIC ADENOSINE DEAMINASE"/>
    <property type="match status" value="1"/>
</dbReference>
<evidence type="ECO:0000256" key="2">
    <source>
        <dbReference type="ARBA" id="ARBA00011738"/>
    </source>
</evidence>
<dbReference type="FunFam" id="3.40.140.10:FF:000005">
    <property type="entry name" value="tRNA-specific adenosine deaminase"/>
    <property type="match status" value="1"/>
</dbReference>
<evidence type="ECO:0000259" key="9">
    <source>
        <dbReference type="PROSITE" id="PS51747"/>
    </source>
</evidence>
<feature type="binding site" evidence="8">
    <location>
        <position position="54"/>
    </location>
    <ligand>
        <name>Zn(2+)</name>
        <dbReference type="ChEBI" id="CHEBI:29105"/>
        <note>catalytic</note>
    </ligand>
</feature>
<evidence type="ECO:0000313" key="10">
    <source>
        <dbReference type="EMBL" id="HGK64095.1"/>
    </source>
</evidence>
<comment type="caution">
    <text evidence="10">The sequence shown here is derived from an EMBL/GenBank/DDBJ whole genome shotgun (WGS) entry which is preliminary data.</text>
</comment>
<dbReference type="EMBL" id="DTDR01000140">
    <property type="protein sequence ID" value="HGK64095.1"/>
    <property type="molecule type" value="Genomic_DNA"/>
</dbReference>
<evidence type="ECO:0000256" key="3">
    <source>
        <dbReference type="ARBA" id="ARBA00022694"/>
    </source>
</evidence>
<accession>A0A7V4E4E6</accession>
<dbReference type="GO" id="GO:0052717">
    <property type="term" value="F:tRNA-specific adenosine-34 deaminase activity"/>
    <property type="evidence" value="ECO:0007669"/>
    <property type="project" value="UniProtKB-UniRule"/>
</dbReference>
<dbReference type="Pfam" id="PF00383">
    <property type="entry name" value="dCMP_cyt_deam_1"/>
    <property type="match status" value="1"/>
</dbReference>
<comment type="similarity">
    <text evidence="1">Belongs to the cytidine and deoxycytidylate deaminase family. ADAT2 subfamily.</text>
</comment>
<comment type="cofactor">
    <cofactor evidence="8">
        <name>Zn(2+)</name>
        <dbReference type="ChEBI" id="CHEBI:29105"/>
    </cofactor>
    <text evidence="8">Binds 1 zinc ion per subunit.</text>
</comment>
<keyword evidence="4 8" id="KW-0479">Metal-binding</keyword>
<name>A0A7V4E4E6_UNCW3</name>
<feature type="domain" description="CMP/dCMP-type deaminase" evidence="9">
    <location>
        <begin position="3"/>
        <end position="121"/>
    </location>
</feature>
<organism evidence="10">
    <name type="scientific">candidate division WOR-3 bacterium</name>
    <dbReference type="NCBI Taxonomy" id="2052148"/>
    <lineage>
        <taxon>Bacteria</taxon>
        <taxon>Bacteria division WOR-3</taxon>
    </lineage>
</organism>
<evidence type="ECO:0000256" key="6">
    <source>
        <dbReference type="ARBA" id="ARBA00022833"/>
    </source>
</evidence>
<dbReference type="PANTHER" id="PTHR11079">
    <property type="entry name" value="CYTOSINE DEAMINASE FAMILY MEMBER"/>
    <property type="match status" value="1"/>
</dbReference>
<reference evidence="10" key="1">
    <citation type="journal article" date="2020" name="mSystems">
        <title>Genome- and Community-Level Interaction Insights into Carbon Utilization and Element Cycling Functions of Hydrothermarchaeota in Hydrothermal Sediment.</title>
        <authorList>
            <person name="Zhou Z."/>
            <person name="Liu Y."/>
            <person name="Xu W."/>
            <person name="Pan J."/>
            <person name="Luo Z.H."/>
            <person name="Li M."/>
        </authorList>
    </citation>
    <scope>NUCLEOTIDE SEQUENCE [LARGE SCALE GENOMIC DNA]</scope>
    <source>
        <strain evidence="10">SpSt-697</strain>
    </source>
</reference>
<feature type="binding site" evidence="8">
    <location>
        <position position="84"/>
    </location>
    <ligand>
        <name>Zn(2+)</name>
        <dbReference type="ChEBI" id="CHEBI:29105"/>
        <note>catalytic</note>
    </ligand>
</feature>
<gene>
    <name evidence="8" type="primary">tadA</name>
    <name evidence="10" type="ORF">ENU74_05855</name>
</gene>
<dbReference type="GO" id="GO:0008270">
    <property type="term" value="F:zinc ion binding"/>
    <property type="evidence" value="ECO:0007669"/>
    <property type="project" value="UniProtKB-UniRule"/>
</dbReference>
<dbReference type="AlphaFoldDB" id="A0A7V4E4E6"/>
<comment type="subunit">
    <text evidence="2 8">Homodimer.</text>
</comment>
<dbReference type="PROSITE" id="PS51747">
    <property type="entry name" value="CYT_DCMP_DEAMINASES_2"/>
    <property type="match status" value="1"/>
</dbReference>
<protein>
    <recommendedName>
        <fullName evidence="8">tRNA-specific adenosine deaminase</fullName>
        <ecNumber evidence="8">3.5.4.33</ecNumber>
    </recommendedName>
</protein>
<feature type="binding site" evidence="8">
    <location>
        <position position="87"/>
    </location>
    <ligand>
        <name>Zn(2+)</name>
        <dbReference type="ChEBI" id="CHEBI:29105"/>
        <note>catalytic</note>
    </ligand>
</feature>
<dbReference type="GO" id="GO:0002100">
    <property type="term" value="P:tRNA wobble adenosine to inosine editing"/>
    <property type="evidence" value="ECO:0007669"/>
    <property type="project" value="UniProtKB-UniRule"/>
</dbReference>
<evidence type="ECO:0000256" key="1">
    <source>
        <dbReference type="ARBA" id="ARBA00010669"/>
    </source>
</evidence>
<dbReference type="InterPro" id="IPR016193">
    <property type="entry name" value="Cytidine_deaminase-like"/>
</dbReference>
<dbReference type="SUPFAM" id="SSF53927">
    <property type="entry name" value="Cytidine deaminase-like"/>
    <property type="match status" value="1"/>
</dbReference>
<proteinExistence type="inferred from homology"/>
<dbReference type="PROSITE" id="PS00903">
    <property type="entry name" value="CYT_DCMP_DEAMINASES_1"/>
    <property type="match status" value="1"/>
</dbReference>
<dbReference type="Gene3D" id="3.40.140.10">
    <property type="entry name" value="Cytidine Deaminase, domain 2"/>
    <property type="match status" value="1"/>
</dbReference>
<dbReference type="InterPro" id="IPR002125">
    <property type="entry name" value="CMP_dCMP_dom"/>
</dbReference>
<evidence type="ECO:0000256" key="8">
    <source>
        <dbReference type="HAMAP-Rule" id="MF_00972"/>
    </source>
</evidence>
<dbReference type="InterPro" id="IPR028883">
    <property type="entry name" value="tRNA_aden_deaminase"/>
</dbReference>
<keyword evidence="5 8" id="KW-0378">Hydrolase</keyword>
<evidence type="ECO:0000256" key="4">
    <source>
        <dbReference type="ARBA" id="ARBA00022723"/>
    </source>
</evidence>
<keyword evidence="6 8" id="KW-0862">Zinc</keyword>